<keyword evidence="3" id="KW-1185">Reference proteome</keyword>
<evidence type="ECO:0008006" key="4">
    <source>
        <dbReference type="Google" id="ProtNLM"/>
    </source>
</evidence>
<dbReference type="PANTHER" id="PTHR38013">
    <property type="entry name" value="GLYCOPROTEIN/POLYSACCHARIDE METABOLISM"/>
    <property type="match status" value="1"/>
</dbReference>
<dbReference type="InterPro" id="IPR053196">
    <property type="entry name" value="Lipoprotein_YbaY-like"/>
</dbReference>
<proteinExistence type="predicted"/>
<feature type="signal peptide" evidence="1">
    <location>
        <begin position="1"/>
        <end position="22"/>
    </location>
</feature>
<sequence length="133" mass="14261">MNRWLKPLAAVAMSAGLMTACATPNASVEIQGEVWFKERIALPPEAVLSVQIQDVSLMDAPAVVLAAFERDDVTTPAPFTFVIPRDQFEAGHTYSVGAKISLDGKLMFINTQSYPIDLGDSAPISVLVQRVGG</sequence>
<keyword evidence="1" id="KW-0732">Signal</keyword>
<dbReference type="RefSeq" id="WP_041509346.1">
    <property type="nucleotide sequence ID" value="NZ_WRPA01000004.1"/>
</dbReference>
<evidence type="ECO:0000256" key="1">
    <source>
        <dbReference type="SAM" id="SignalP"/>
    </source>
</evidence>
<feature type="chain" id="PRO_5026918327" description="Lipo-like protein" evidence="1">
    <location>
        <begin position="23"/>
        <end position="133"/>
    </location>
</feature>
<gene>
    <name evidence="2" type="ORF">GNT65_06685</name>
</gene>
<dbReference type="Pfam" id="PF09619">
    <property type="entry name" value="YscW"/>
    <property type="match status" value="1"/>
</dbReference>
<name>A0A6L7HW29_9GAMM</name>
<dbReference type="EMBL" id="WRPA01000004">
    <property type="protein sequence ID" value="MXR68363.1"/>
    <property type="molecule type" value="Genomic_DNA"/>
</dbReference>
<reference evidence="2 3" key="1">
    <citation type="submission" date="2019-12" db="EMBL/GenBank/DDBJ databases">
        <title>Shewanella insulae sp. nov., isolated from a tidal flat.</title>
        <authorList>
            <person name="Yoon J.-H."/>
        </authorList>
    </citation>
    <scope>NUCLEOTIDE SEQUENCE [LARGE SCALE GENOMIC DNA]</scope>
    <source>
        <strain evidence="2 3">JBTF-M18</strain>
    </source>
</reference>
<evidence type="ECO:0000313" key="3">
    <source>
        <dbReference type="Proteomes" id="UP000474778"/>
    </source>
</evidence>
<dbReference type="Proteomes" id="UP000474778">
    <property type="component" value="Unassembled WGS sequence"/>
</dbReference>
<dbReference type="PANTHER" id="PTHR38013:SF1">
    <property type="entry name" value="GLYCOPROTEIN_POLYSACCHARIDE METABOLISM"/>
    <property type="match status" value="1"/>
</dbReference>
<dbReference type="InterPro" id="IPR039366">
    <property type="entry name" value="Pilotin"/>
</dbReference>
<protein>
    <recommendedName>
        <fullName evidence="4">Lipo-like protein</fullName>
    </recommendedName>
</protein>
<dbReference type="AlphaFoldDB" id="A0A6L7HW29"/>
<comment type="caution">
    <text evidence="2">The sequence shown here is derived from an EMBL/GenBank/DDBJ whole genome shotgun (WGS) entry which is preliminary data.</text>
</comment>
<organism evidence="2 3">
    <name type="scientific">Shewanella insulae</name>
    <dbReference type="NCBI Taxonomy" id="2681496"/>
    <lineage>
        <taxon>Bacteria</taxon>
        <taxon>Pseudomonadati</taxon>
        <taxon>Pseudomonadota</taxon>
        <taxon>Gammaproteobacteria</taxon>
        <taxon>Alteromonadales</taxon>
        <taxon>Shewanellaceae</taxon>
        <taxon>Shewanella</taxon>
    </lineage>
</organism>
<evidence type="ECO:0000313" key="2">
    <source>
        <dbReference type="EMBL" id="MXR68363.1"/>
    </source>
</evidence>
<accession>A0A6L7HW29</accession>
<dbReference type="PROSITE" id="PS51257">
    <property type="entry name" value="PROKAR_LIPOPROTEIN"/>
    <property type="match status" value="1"/>
</dbReference>